<gene>
    <name evidence="1" type="ORF">EURHEDRAFT_141718</name>
</gene>
<dbReference type="GeneID" id="63692893"/>
<evidence type="ECO:0000313" key="1">
    <source>
        <dbReference type="EMBL" id="EYE93685.1"/>
    </source>
</evidence>
<reference evidence="2" key="1">
    <citation type="journal article" date="2014" name="Nat. Commun.">
        <title>Genomic adaptations of the halophilic Dead Sea filamentous fungus Eurotium rubrum.</title>
        <authorList>
            <person name="Kis-Papo T."/>
            <person name="Weig A.R."/>
            <person name="Riley R."/>
            <person name="Persoh D."/>
            <person name="Salamov A."/>
            <person name="Sun H."/>
            <person name="Lipzen A."/>
            <person name="Wasser S.P."/>
            <person name="Rambold G."/>
            <person name="Grigoriev I.V."/>
            <person name="Nevo E."/>
        </authorList>
    </citation>
    <scope>NUCLEOTIDE SEQUENCE [LARGE SCALE GENOMIC DNA]</scope>
    <source>
        <strain evidence="2">CBS 135680</strain>
    </source>
</reference>
<dbReference type="HOGENOM" id="CLU_1635032_0_0_1"/>
<dbReference type="Proteomes" id="UP000019804">
    <property type="component" value="Unassembled WGS sequence"/>
</dbReference>
<proteinExistence type="predicted"/>
<evidence type="ECO:0000313" key="2">
    <source>
        <dbReference type="Proteomes" id="UP000019804"/>
    </source>
</evidence>
<name>A0A017SBV1_ASPRC</name>
<dbReference type="EMBL" id="KK088430">
    <property type="protein sequence ID" value="EYE93685.1"/>
    <property type="molecule type" value="Genomic_DNA"/>
</dbReference>
<dbReference type="AlphaFoldDB" id="A0A017SBV1"/>
<accession>A0A017SBV1</accession>
<keyword evidence="2" id="KW-1185">Reference proteome</keyword>
<protein>
    <submittedName>
        <fullName evidence="1">Uncharacterized protein</fullName>
    </submittedName>
</protein>
<dbReference type="RefSeq" id="XP_040637373.1">
    <property type="nucleotide sequence ID" value="XM_040777769.1"/>
</dbReference>
<sequence length="162" mass="18792">MVFAVWEVFVGFRKIGYLNIRRMHLCNHSQAGIPNRIQTLHTSHHSRSNNRTPNIPSTNWNRDRSSRIFHGHQSKNFLPGSAYHLSTIPPDVAVLPFIFQRSPKGRPLWTYDSGVVRLYACYILQGQGDVLITITWNWTTVFISFQLIPDSRSCPRRQWCSP</sequence>
<organism evidence="1 2">
    <name type="scientific">Aspergillus ruber (strain CBS 135680)</name>
    <dbReference type="NCBI Taxonomy" id="1388766"/>
    <lineage>
        <taxon>Eukaryota</taxon>
        <taxon>Fungi</taxon>
        <taxon>Dikarya</taxon>
        <taxon>Ascomycota</taxon>
        <taxon>Pezizomycotina</taxon>
        <taxon>Eurotiomycetes</taxon>
        <taxon>Eurotiomycetidae</taxon>
        <taxon>Eurotiales</taxon>
        <taxon>Aspergillaceae</taxon>
        <taxon>Aspergillus</taxon>
        <taxon>Aspergillus subgen. Aspergillus</taxon>
    </lineage>
</organism>